<evidence type="ECO:0000256" key="3">
    <source>
        <dbReference type="ARBA" id="ARBA00022692"/>
    </source>
</evidence>
<sequence length="471" mass="50363">MDITTEKKAGNTGRAGRNGIIAMVLGGVAGLSCVGALLYKTFHPAQAAGASVRSAGEATISAKADAARSRAEAGIPRMRQEEVGTGYQFDAQGNYLPPQVDPRDLPENQPLVTLEGAHGGPRPQIAAGIQPEAAPRSWKRDAEPADTDPNMARERREARKEERQDLQGSMLGYTTSTSANWASRRAASSGRNPRQGGEDATPEETQARATTRSIERLTAMAEKAMAGGPAEAAPAAKLPAELASQPAPLGEVADMRISGGQGPAVTVSEGKFLDCVMINRVESDIAASPVMAQVARDFVSLDGKDVLVPAGAKLYGTAGRVQSLQQARLFITFHKLVFPRRDPGETPKVAYFPTRQFPAMDNLGSLGVQDRVNRHLMLQFGAAVALGVFDGLAAQVQSAGAEDNPTARDQVLSRTSQNFTNVVNAVIQRYANVLPTVTIREGTKLKCYFTQDVLFTPFMPTRDLSWVRQRP</sequence>
<evidence type="ECO:0000256" key="1">
    <source>
        <dbReference type="ARBA" id="ARBA00004167"/>
    </source>
</evidence>
<dbReference type="EMBL" id="AP027081">
    <property type="protein sequence ID" value="BDU76845.1"/>
    <property type="molecule type" value="Genomic_DNA"/>
</dbReference>
<keyword evidence="4 7" id="KW-1133">Transmembrane helix</keyword>
<dbReference type="Proteomes" id="UP001228113">
    <property type="component" value="Chromosome"/>
</dbReference>
<dbReference type="InterPro" id="IPR042217">
    <property type="entry name" value="T4SS_VirB10/TrbI"/>
</dbReference>
<feature type="transmembrane region" description="Helical" evidence="7">
    <location>
        <begin position="20"/>
        <end position="39"/>
    </location>
</feature>
<feature type="region of interest" description="Disordered" evidence="6">
    <location>
        <begin position="89"/>
        <end position="210"/>
    </location>
</feature>
<evidence type="ECO:0000313" key="8">
    <source>
        <dbReference type="EMBL" id="BDU76845.1"/>
    </source>
</evidence>
<accession>A0AA48GYP6</accession>
<evidence type="ECO:0000256" key="7">
    <source>
        <dbReference type="SAM" id="Phobius"/>
    </source>
</evidence>
<reference evidence="8" key="1">
    <citation type="journal article" date="2023" name="Int. J. Syst. Evol. Microbiol.">
        <title>Mesoterricola silvestris gen. nov., sp. nov., Mesoterricola sediminis sp. nov., Geothrix oryzae sp. nov., Geothrix edaphica sp. nov., Geothrix rubra sp. nov., and Geothrix limicola sp. nov., six novel members of Acidobacteriota isolated from soils.</title>
        <authorList>
            <person name="Itoh H."/>
            <person name="Sugisawa Y."/>
            <person name="Mise K."/>
            <person name="Xu Z."/>
            <person name="Kuniyasu M."/>
            <person name="Ushijima N."/>
            <person name="Kawano K."/>
            <person name="Kobayashi E."/>
            <person name="Shiratori Y."/>
            <person name="Masuda Y."/>
            <person name="Senoo K."/>
        </authorList>
    </citation>
    <scope>NUCLEOTIDE SEQUENCE</scope>
    <source>
        <strain evidence="8">W786</strain>
    </source>
</reference>
<organism evidence="8 9">
    <name type="scientific">Mesoterricola sediminis</name>
    <dbReference type="NCBI Taxonomy" id="2927980"/>
    <lineage>
        <taxon>Bacteria</taxon>
        <taxon>Pseudomonadati</taxon>
        <taxon>Acidobacteriota</taxon>
        <taxon>Holophagae</taxon>
        <taxon>Holophagales</taxon>
        <taxon>Holophagaceae</taxon>
        <taxon>Mesoterricola</taxon>
    </lineage>
</organism>
<evidence type="ECO:0000256" key="4">
    <source>
        <dbReference type="ARBA" id="ARBA00022989"/>
    </source>
</evidence>
<feature type="compositionally biased region" description="Low complexity" evidence="6">
    <location>
        <begin position="174"/>
        <end position="191"/>
    </location>
</feature>
<dbReference type="CDD" id="cd16429">
    <property type="entry name" value="VirB10"/>
    <property type="match status" value="1"/>
</dbReference>
<dbReference type="InterPro" id="IPR005498">
    <property type="entry name" value="T4SS_VirB10/TraB/TrbI"/>
</dbReference>
<dbReference type="PROSITE" id="PS51257">
    <property type="entry name" value="PROKAR_LIPOPROTEIN"/>
    <property type="match status" value="1"/>
</dbReference>
<dbReference type="Pfam" id="PF03743">
    <property type="entry name" value="TrbI"/>
    <property type="match status" value="1"/>
</dbReference>
<evidence type="ECO:0000313" key="9">
    <source>
        <dbReference type="Proteomes" id="UP001228113"/>
    </source>
</evidence>
<evidence type="ECO:0008006" key="10">
    <source>
        <dbReference type="Google" id="ProtNLM"/>
    </source>
</evidence>
<evidence type="ECO:0000256" key="2">
    <source>
        <dbReference type="ARBA" id="ARBA00010265"/>
    </source>
</evidence>
<comment type="similarity">
    <text evidence="2">Belongs to the TrbI/VirB10 family.</text>
</comment>
<keyword evidence="5 7" id="KW-0472">Membrane</keyword>
<feature type="compositionally biased region" description="Basic and acidic residues" evidence="6">
    <location>
        <begin position="151"/>
        <end position="165"/>
    </location>
</feature>
<keyword evidence="3 7" id="KW-0812">Transmembrane</keyword>
<evidence type="ECO:0000256" key="6">
    <source>
        <dbReference type="SAM" id="MobiDB-lite"/>
    </source>
</evidence>
<evidence type="ECO:0000256" key="5">
    <source>
        <dbReference type="ARBA" id="ARBA00023136"/>
    </source>
</evidence>
<name>A0AA48GYP6_9BACT</name>
<proteinExistence type="inferred from homology"/>
<dbReference type="GO" id="GO:0016020">
    <property type="term" value="C:membrane"/>
    <property type="evidence" value="ECO:0007669"/>
    <property type="project" value="UniProtKB-SubCell"/>
</dbReference>
<dbReference type="Gene3D" id="2.40.128.260">
    <property type="entry name" value="Type IV secretion system, VirB10/TraB/TrbI"/>
    <property type="match status" value="1"/>
</dbReference>
<protein>
    <recommendedName>
        <fullName evidence="10">Type IV secretion system protein VirB10</fullName>
    </recommendedName>
</protein>
<dbReference type="RefSeq" id="WP_316411540.1">
    <property type="nucleotide sequence ID" value="NZ_AP027081.1"/>
</dbReference>
<comment type="subcellular location">
    <subcellularLocation>
        <location evidence="1">Membrane</location>
        <topology evidence="1">Single-pass membrane protein</topology>
    </subcellularLocation>
</comment>
<gene>
    <name evidence="8" type="ORF">METESE_18030</name>
</gene>
<keyword evidence="9" id="KW-1185">Reference proteome</keyword>
<dbReference type="KEGG" id="msea:METESE_18030"/>
<dbReference type="AlphaFoldDB" id="A0AA48GYP6"/>